<gene>
    <name evidence="2" type="ORF">SAMN05421686_102349</name>
</gene>
<organism evidence="2 3">
    <name type="scientific">Thalassolituus maritimus</name>
    <dbReference type="NCBI Taxonomy" id="484498"/>
    <lineage>
        <taxon>Bacteria</taxon>
        <taxon>Pseudomonadati</taxon>
        <taxon>Pseudomonadota</taxon>
        <taxon>Gammaproteobacteria</taxon>
        <taxon>Oceanospirillales</taxon>
        <taxon>Oceanospirillaceae</taxon>
        <taxon>Thalassolituus</taxon>
    </lineage>
</organism>
<evidence type="ECO:0000313" key="2">
    <source>
        <dbReference type="EMBL" id="SIS57222.1"/>
    </source>
</evidence>
<reference evidence="3" key="1">
    <citation type="submission" date="2017-01" db="EMBL/GenBank/DDBJ databases">
        <authorList>
            <person name="Varghese N."/>
            <person name="Submissions S."/>
        </authorList>
    </citation>
    <scope>NUCLEOTIDE SEQUENCE [LARGE SCALE GENOMIC DNA]</scope>
    <source>
        <strain evidence="3">DSM 24913</strain>
    </source>
</reference>
<dbReference type="STRING" id="484498.SAMN05421686_102349"/>
<proteinExistence type="predicted"/>
<name>A0A1N7K6L1_9GAMM</name>
<evidence type="ECO:0000313" key="3">
    <source>
        <dbReference type="Proteomes" id="UP000185639"/>
    </source>
</evidence>
<dbReference type="RefSeq" id="WP_139325741.1">
    <property type="nucleotide sequence ID" value="NZ_FTOH01000002.1"/>
</dbReference>
<feature type="compositionally biased region" description="Basic and acidic residues" evidence="1">
    <location>
        <begin position="51"/>
        <end position="67"/>
    </location>
</feature>
<dbReference type="AlphaFoldDB" id="A0A1N7K6L1"/>
<feature type="region of interest" description="Disordered" evidence="1">
    <location>
        <begin position="51"/>
        <end position="92"/>
    </location>
</feature>
<feature type="compositionally biased region" description="Polar residues" evidence="1">
    <location>
        <begin position="83"/>
        <end position="92"/>
    </location>
</feature>
<protein>
    <submittedName>
        <fullName evidence="2">Uncharacterized protein</fullName>
    </submittedName>
</protein>
<accession>A0A1N7K6L1</accession>
<sequence length="126" mass="13824">MLATDRKHQLSRTSPALVMMLLVLMLQNLAPFNEVTDVFAADPNASDIAHHDAAHHSDHDHQDHTAEDACPETGHAGCHSHQHTTPTTLPQRWSVPQLSSVIIKQTGPFVRPPHSPVTGIYRPPIA</sequence>
<evidence type="ECO:0000256" key="1">
    <source>
        <dbReference type="SAM" id="MobiDB-lite"/>
    </source>
</evidence>
<dbReference type="Proteomes" id="UP000185639">
    <property type="component" value="Unassembled WGS sequence"/>
</dbReference>
<dbReference type="EMBL" id="FTOH01000002">
    <property type="protein sequence ID" value="SIS57222.1"/>
    <property type="molecule type" value="Genomic_DNA"/>
</dbReference>
<keyword evidence="3" id="KW-1185">Reference proteome</keyword>